<dbReference type="InterPro" id="IPR049730">
    <property type="entry name" value="SNF2/RAD54-like_C"/>
</dbReference>
<keyword evidence="1" id="KW-0547">Nucleotide-binding</keyword>
<dbReference type="Gene3D" id="3.40.50.300">
    <property type="entry name" value="P-loop containing nucleotide triphosphate hydrolases"/>
    <property type="match status" value="1"/>
</dbReference>
<dbReference type="STRING" id="88036.D8QVA3"/>
<feature type="compositionally biased region" description="Basic and acidic residues" evidence="5">
    <location>
        <begin position="380"/>
        <end position="402"/>
    </location>
</feature>
<dbReference type="SUPFAM" id="SSF52540">
    <property type="entry name" value="P-loop containing nucleoside triphosphate hydrolases"/>
    <property type="match status" value="1"/>
</dbReference>
<dbReference type="GO" id="GO:0006281">
    <property type="term" value="P:DNA repair"/>
    <property type="evidence" value="ECO:0000318"/>
    <property type="project" value="GO_Central"/>
</dbReference>
<feature type="compositionally biased region" description="Basic and acidic residues" evidence="5">
    <location>
        <begin position="488"/>
        <end position="501"/>
    </location>
</feature>
<dbReference type="InParanoid" id="D8QVA3"/>
<proteinExistence type="predicted"/>
<evidence type="ECO:0000256" key="1">
    <source>
        <dbReference type="ARBA" id="ARBA00022741"/>
    </source>
</evidence>
<evidence type="ECO:0000313" key="7">
    <source>
        <dbReference type="Proteomes" id="UP000001514"/>
    </source>
</evidence>
<feature type="compositionally biased region" description="Polar residues" evidence="5">
    <location>
        <begin position="403"/>
        <end position="428"/>
    </location>
</feature>
<keyword evidence="4" id="KW-0067">ATP-binding</keyword>
<dbReference type="InterPro" id="IPR027417">
    <property type="entry name" value="P-loop_NTPase"/>
</dbReference>
<feature type="compositionally biased region" description="Polar residues" evidence="5">
    <location>
        <begin position="258"/>
        <end position="283"/>
    </location>
</feature>
<reference evidence="6 7" key="1">
    <citation type="journal article" date="2011" name="Science">
        <title>The Selaginella genome identifies genetic changes associated with the evolution of vascular plants.</title>
        <authorList>
            <person name="Banks J.A."/>
            <person name="Nishiyama T."/>
            <person name="Hasebe M."/>
            <person name="Bowman J.L."/>
            <person name="Gribskov M."/>
            <person name="dePamphilis C."/>
            <person name="Albert V.A."/>
            <person name="Aono N."/>
            <person name="Aoyama T."/>
            <person name="Ambrose B.A."/>
            <person name="Ashton N.W."/>
            <person name="Axtell M.J."/>
            <person name="Barker E."/>
            <person name="Barker M.S."/>
            <person name="Bennetzen J.L."/>
            <person name="Bonawitz N.D."/>
            <person name="Chapple C."/>
            <person name="Cheng C."/>
            <person name="Correa L.G."/>
            <person name="Dacre M."/>
            <person name="DeBarry J."/>
            <person name="Dreyer I."/>
            <person name="Elias M."/>
            <person name="Engstrom E.M."/>
            <person name="Estelle M."/>
            <person name="Feng L."/>
            <person name="Finet C."/>
            <person name="Floyd S.K."/>
            <person name="Frommer W.B."/>
            <person name="Fujita T."/>
            <person name="Gramzow L."/>
            <person name="Gutensohn M."/>
            <person name="Harholt J."/>
            <person name="Hattori M."/>
            <person name="Heyl A."/>
            <person name="Hirai T."/>
            <person name="Hiwatashi Y."/>
            <person name="Ishikawa M."/>
            <person name="Iwata M."/>
            <person name="Karol K.G."/>
            <person name="Koehler B."/>
            <person name="Kolukisaoglu U."/>
            <person name="Kubo M."/>
            <person name="Kurata T."/>
            <person name="Lalonde S."/>
            <person name="Li K."/>
            <person name="Li Y."/>
            <person name="Litt A."/>
            <person name="Lyons E."/>
            <person name="Manning G."/>
            <person name="Maruyama T."/>
            <person name="Michael T.P."/>
            <person name="Mikami K."/>
            <person name="Miyazaki S."/>
            <person name="Morinaga S."/>
            <person name="Murata T."/>
            <person name="Mueller-Roeber B."/>
            <person name="Nelson D.R."/>
            <person name="Obara M."/>
            <person name="Oguri Y."/>
            <person name="Olmstead R.G."/>
            <person name="Onodera N."/>
            <person name="Petersen B.L."/>
            <person name="Pils B."/>
            <person name="Prigge M."/>
            <person name="Rensing S.A."/>
            <person name="Riano-Pachon D.M."/>
            <person name="Roberts A.W."/>
            <person name="Sato Y."/>
            <person name="Scheller H.V."/>
            <person name="Schulz B."/>
            <person name="Schulz C."/>
            <person name="Shakirov E.V."/>
            <person name="Shibagaki N."/>
            <person name="Shinohara N."/>
            <person name="Shippen D.E."/>
            <person name="Soerensen I."/>
            <person name="Sotooka R."/>
            <person name="Sugimoto N."/>
            <person name="Sugita M."/>
            <person name="Sumikawa N."/>
            <person name="Tanurdzic M."/>
            <person name="Theissen G."/>
            <person name="Ulvskov P."/>
            <person name="Wakazuki S."/>
            <person name="Weng J.K."/>
            <person name="Willats W.W."/>
            <person name="Wipf D."/>
            <person name="Wolf P.G."/>
            <person name="Yang L."/>
            <person name="Zimmer A.D."/>
            <person name="Zhu Q."/>
            <person name="Mitros T."/>
            <person name="Hellsten U."/>
            <person name="Loque D."/>
            <person name="Otillar R."/>
            <person name="Salamov A."/>
            <person name="Schmutz J."/>
            <person name="Shapiro H."/>
            <person name="Lindquist E."/>
            <person name="Lucas S."/>
            <person name="Rokhsar D."/>
            <person name="Grigoriev I.V."/>
        </authorList>
    </citation>
    <scope>NUCLEOTIDE SEQUENCE [LARGE SCALE GENOMIC DNA]</scope>
</reference>
<feature type="region of interest" description="Disordered" evidence="5">
    <location>
        <begin position="251"/>
        <end position="293"/>
    </location>
</feature>
<dbReference type="CDD" id="cd18793">
    <property type="entry name" value="SF2_C_SNF"/>
    <property type="match status" value="1"/>
</dbReference>
<dbReference type="PANTHER" id="PTHR45626:SF17">
    <property type="entry name" value="HELICASE-LIKE TRANSCRIPTION FACTOR"/>
    <property type="match status" value="1"/>
</dbReference>
<dbReference type="Gramene" id="EFJ36020">
    <property type="protein sequence ID" value="EFJ36020"/>
    <property type="gene ID" value="SELMODRAFT_438247"/>
</dbReference>
<dbReference type="EMBL" id="GL377567">
    <property type="protein sequence ID" value="EFJ36020.1"/>
    <property type="molecule type" value="Genomic_DNA"/>
</dbReference>
<dbReference type="PANTHER" id="PTHR45626">
    <property type="entry name" value="TRANSCRIPTION TERMINATION FACTOR 2-RELATED"/>
    <property type="match status" value="1"/>
</dbReference>
<dbReference type="KEGG" id="smo:SELMODRAFT_438247"/>
<accession>D8QVA3</accession>
<dbReference type="GO" id="GO:0016787">
    <property type="term" value="F:hydrolase activity"/>
    <property type="evidence" value="ECO:0007669"/>
    <property type="project" value="UniProtKB-KW"/>
</dbReference>
<feature type="region of interest" description="Disordered" evidence="5">
    <location>
        <begin position="343"/>
        <end position="547"/>
    </location>
</feature>
<dbReference type="GO" id="GO:0005524">
    <property type="term" value="F:ATP binding"/>
    <property type="evidence" value="ECO:0007669"/>
    <property type="project" value="UniProtKB-KW"/>
</dbReference>
<gene>
    <name evidence="6" type="ORF">SELMODRAFT_438247</name>
</gene>
<evidence type="ECO:0000256" key="2">
    <source>
        <dbReference type="ARBA" id="ARBA00022801"/>
    </source>
</evidence>
<evidence type="ECO:0000256" key="4">
    <source>
        <dbReference type="ARBA" id="ARBA00022840"/>
    </source>
</evidence>
<organism evidence="7">
    <name type="scientific">Selaginella moellendorffii</name>
    <name type="common">Spikemoss</name>
    <dbReference type="NCBI Taxonomy" id="88036"/>
    <lineage>
        <taxon>Eukaryota</taxon>
        <taxon>Viridiplantae</taxon>
        <taxon>Streptophyta</taxon>
        <taxon>Embryophyta</taxon>
        <taxon>Tracheophyta</taxon>
        <taxon>Lycopodiopsida</taxon>
        <taxon>Selaginellales</taxon>
        <taxon>Selaginellaceae</taxon>
        <taxon>Selaginella</taxon>
    </lineage>
</organism>
<dbReference type="GO" id="GO:0004386">
    <property type="term" value="F:helicase activity"/>
    <property type="evidence" value="ECO:0007669"/>
    <property type="project" value="UniProtKB-KW"/>
</dbReference>
<keyword evidence="7" id="KW-1185">Reference proteome</keyword>
<dbReference type="Proteomes" id="UP000001514">
    <property type="component" value="Unassembled WGS sequence"/>
</dbReference>
<dbReference type="eggNOG" id="KOG1001">
    <property type="taxonomic scope" value="Eukaryota"/>
</dbReference>
<dbReference type="GO" id="GO:0008094">
    <property type="term" value="F:ATP-dependent activity, acting on DNA"/>
    <property type="evidence" value="ECO:0000318"/>
    <property type="project" value="GO_Central"/>
</dbReference>
<keyword evidence="2" id="KW-0378">Hydrolase</keyword>
<dbReference type="InterPro" id="IPR050628">
    <property type="entry name" value="SNF2_RAD54_helicase_TF"/>
</dbReference>
<evidence type="ECO:0000313" key="6">
    <source>
        <dbReference type="EMBL" id="EFJ36020.1"/>
    </source>
</evidence>
<dbReference type="HOGENOM" id="CLU_424181_0_0_1"/>
<evidence type="ECO:0000256" key="3">
    <source>
        <dbReference type="ARBA" id="ARBA00022806"/>
    </source>
</evidence>
<evidence type="ECO:0000256" key="5">
    <source>
        <dbReference type="SAM" id="MobiDB-lite"/>
    </source>
</evidence>
<protein>
    <submittedName>
        <fullName evidence="6">Uncharacterized protein</fullName>
    </submittedName>
</protein>
<sequence length="706" mass="77446">MEAGCGSVKAEASVSIAAGCDPMKVDGLVKMEAGFESARVEAPVGSVKMEPGYDTVKVETPFRGGKAAHLSEAKVVPIENDTAKAAEKQPVVLDAESNRFRINVEEQWKESSKVEALLHHLQTLSEAGSKSVDFSQWTAFLDLLEIPLKRKTFCFVRLDGTLSQRQREQVLKNFSNIPAVAPSSESRMWTIEHRSDEERIDQAIHRQKEERVQQVQARKQRLIGGSHRRRGYRYRSYGSFLGFFDSEGAGDRVASGDEQGSSAMTWNPPQVPPSLSASTATTQAEDELGVDVSSPSGDLLLHILNSGGGDEQLRSSSSYRTQQSQLTVPATALLLLEHLEEEEKPADNVVHPPHSSGELKPRPGLHFGSPVFGPSAAETSDSKRAPEQPRRSVTPAKDDKQQFHGNASTKVDATQDSGDSGEPSQKGSPSAVHGPIGPPRRHVVSPPQSPNDLLGRLWAALPSSSHTLFDGESERKTSARSFGVEANEMSREVDGENDKPRTNSASGRLQDYRGRYVNGEAEFEAGGDDFRGAGRRRGTGRADARRGGRGAVGQWIAEWRIKQADSKAAFPAEKKPDYKVAKARSLASQLERPGLPSGSTQNSSVGAAFEESKQRLHNLDALEGEGVTTSLDLEELQIDGHRRQGKAPQFYKPKENRFRESRRVIPMHRRDLLYRLDLQNFTCELFCLYDELIPTGGPEKEVLLEA</sequence>
<dbReference type="GO" id="GO:0005634">
    <property type="term" value="C:nucleus"/>
    <property type="evidence" value="ECO:0000318"/>
    <property type="project" value="GO_Central"/>
</dbReference>
<keyword evidence="3" id="KW-0347">Helicase</keyword>
<name>D8QVA3_SELML</name>
<dbReference type="AlphaFoldDB" id="D8QVA3"/>